<evidence type="ECO:0000313" key="2">
    <source>
        <dbReference type="EMBL" id="RPD39163.1"/>
    </source>
</evidence>
<feature type="domain" description="Serine aminopeptidase S33" evidence="1">
    <location>
        <begin position="97"/>
        <end position="204"/>
    </location>
</feature>
<organism evidence="2 3">
    <name type="scientific">Chitinophaga barathri</name>
    <dbReference type="NCBI Taxonomy" id="1647451"/>
    <lineage>
        <taxon>Bacteria</taxon>
        <taxon>Pseudomonadati</taxon>
        <taxon>Bacteroidota</taxon>
        <taxon>Chitinophagia</taxon>
        <taxon>Chitinophagales</taxon>
        <taxon>Chitinophagaceae</taxon>
        <taxon>Chitinophaga</taxon>
    </lineage>
</organism>
<gene>
    <name evidence="2" type="ORF">EG028_21365</name>
</gene>
<keyword evidence="3" id="KW-1185">Reference proteome</keyword>
<dbReference type="Proteomes" id="UP000279089">
    <property type="component" value="Unassembled WGS sequence"/>
</dbReference>
<evidence type="ECO:0000313" key="3">
    <source>
        <dbReference type="Proteomes" id="UP000279089"/>
    </source>
</evidence>
<dbReference type="EMBL" id="RMBX01000012">
    <property type="protein sequence ID" value="RPD39163.1"/>
    <property type="molecule type" value="Genomic_DNA"/>
</dbReference>
<dbReference type="InterPro" id="IPR022742">
    <property type="entry name" value="Hydrolase_4"/>
</dbReference>
<proteinExistence type="predicted"/>
<dbReference type="GO" id="GO:0016787">
    <property type="term" value="F:hydrolase activity"/>
    <property type="evidence" value="ECO:0007669"/>
    <property type="project" value="UniProtKB-KW"/>
</dbReference>
<dbReference type="RefSeq" id="WP_120518312.1">
    <property type="nucleotide sequence ID" value="NZ_QXZY01000012.1"/>
</dbReference>
<dbReference type="AlphaFoldDB" id="A0A3N4MUM9"/>
<sequence>MQRSKFIRRTGWTLLTLFLLVNAFACFHAYKFTHFTSATVQRTNPNRLGFAGKLKVMVAGVDNPRPVNRDKPGRAYETIRLQSHEPLEAWMIRTPGAKGTVALFHGYGASKSRLLERAEILLGQGYNTLLVDFMGSGGSGGNATTIGYKEALDVKAAYDYLAAHGEHNIYLLGVSLGAAAILKALKDYPVKPEGVILEAPFSTLYEAACARFRAIGAPSFPMAGMVVFWGGVINGFWGFGHEPVEYAKSARVPVLMVYGEKDGRVARKEIDDIYNNLPGPKKRVTFPEGGHVNYLSQYGREWTSAVGEFIKAQ</sequence>
<dbReference type="Gene3D" id="3.40.50.1820">
    <property type="entry name" value="alpha/beta hydrolase"/>
    <property type="match status" value="1"/>
</dbReference>
<reference evidence="3" key="1">
    <citation type="submission" date="2018-11" db="EMBL/GenBank/DDBJ databases">
        <title>Chitinophaga lutea sp.nov., isolate from arsenic contaminated soil.</title>
        <authorList>
            <person name="Zong Y."/>
        </authorList>
    </citation>
    <scope>NUCLEOTIDE SEQUENCE [LARGE SCALE GENOMIC DNA]</scope>
    <source>
        <strain evidence="3">YLT18</strain>
    </source>
</reference>
<dbReference type="Pfam" id="PF12146">
    <property type="entry name" value="Hydrolase_4"/>
    <property type="match status" value="1"/>
</dbReference>
<evidence type="ECO:0000259" key="1">
    <source>
        <dbReference type="Pfam" id="PF12146"/>
    </source>
</evidence>
<dbReference type="InterPro" id="IPR052920">
    <property type="entry name" value="DNA-binding_regulatory"/>
</dbReference>
<dbReference type="PANTHER" id="PTHR43358:SF4">
    <property type="entry name" value="ALPHA_BETA HYDROLASE FOLD-1 DOMAIN-CONTAINING PROTEIN"/>
    <property type="match status" value="1"/>
</dbReference>
<dbReference type="OrthoDB" id="9777090at2"/>
<keyword evidence="2" id="KW-0378">Hydrolase</keyword>
<dbReference type="PANTHER" id="PTHR43358">
    <property type="entry name" value="ALPHA/BETA-HYDROLASE"/>
    <property type="match status" value="1"/>
</dbReference>
<name>A0A3N4MUM9_9BACT</name>
<dbReference type="InterPro" id="IPR029058">
    <property type="entry name" value="AB_hydrolase_fold"/>
</dbReference>
<protein>
    <submittedName>
        <fullName evidence="2">Alpha/beta hydrolase</fullName>
    </submittedName>
</protein>
<comment type="caution">
    <text evidence="2">The sequence shown here is derived from an EMBL/GenBank/DDBJ whole genome shotgun (WGS) entry which is preliminary data.</text>
</comment>
<accession>A0A3N4MUM9</accession>
<dbReference type="SUPFAM" id="SSF53474">
    <property type="entry name" value="alpha/beta-Hydrolases"/>
    <property type="match status" value="1"/>
</dbReference>